<proteinExistence type="predicted"/>
<keyword evidence="4" id="KW-1185">Reference proteome</keyword>
<name>A0AAX6E6N1_IRIPA</name>
<feature type="region of interest" description="Disordered" evidence="1">
    <location>
        <begin position="1"/>
        <end position="25"/>
    </location>
</feature>
<protein>
    <submittedName>
        <fullName evidence="2">Uncharacterized protein</fullName>
    </submittedName>
</protein>
<feature type="compositionally biased region" description="Low complexity" evidence="1">
    <location>
        <begin position="10"/>
        <end position="25"/>
    </location>
</feature>
<dbReference type="Proteomes" id="UP001140949">
    <property type="component" value="Unassembled WGS sequence"/>
</dbReference>
<dbReference type="EMBL" id="JANAVB010039620">
    <property type="protein sequence ID" value="KAJ6799620.1"/>
    <property type="molecule type" value="Genomic_DNA"/>
</dbReference>
<evidence type="ECO:0000256" key="1">
    <source>
        <dbReference type="SAM" id="MobiDB-lite"/>
    </source>
</evidence>
<organism evidence="2 4">
    <name type="scientific">Iris pallida</name>
    <name type="common">Sweet iris</name>
    <dbReference type="NCBI Taxonomy" id="29817"/>
    <lineage>
        <taxon>Eukaryota</taxon>
        <taxon>Viridiplantae</taxon>
        <taxon>Streptophyta</taxon>
        <taxon>Embryophyta</taxon>
        <taxon>Tracheophyta</taxon>
        <taxon>Spermatophyta</taxon>
        <taxon>Magnoliopsida</taxon>
        <taxon>Liliopsida</taxon>
        <taxon>Asparagales</taxon>
        <taxon>Iridaceae</taxon>
        <taxon>Iridoideae</taxon>
        <taxon>Irideae</taxon>
        <taxon>Iris</taxon>
    </lineage>
</organism>
<comment type="caution">
    <text evidence="2">The sequence shown here is derived from an EMBL/GenBank/DDBJ whole genome shotgun (WGS) entry which is preliminary data.</text>
</comment>
<reference evidence="2" key="2">
    <citation type="submission" date="2023-04" db="EMBL/GenBank/DDBJ databases">
        <authorList>
            <person name="Bruccoleri R.E."/>
            <person name="Oakeley E.J."/>
            <person name="Faust A.-M."/>
            <person name="Dessus-Babus S."/>
            <person name="Altorfer M."/>
            <person name="Burckhardt D."/>
            <person name="Oertli M."/>
            <person name="Naumann U."/>
            <person name="Petersen F."/>
            <person name="Wong J."/>
        </authorList>
    </citation>
    <scope>NUCLEOTIDE SEQUENCE</scope>
    <source>
        <strain evidence="2">GSM-AAB239-AS_SAM_17_03QT</strain>
        <tissue evidence="2">Leaf</tissue>
    </source>
</reference>
<dbReference type="EMBL" id="JANAVB010005635">
    <property type="protein sequence ID" value="KAJ6845874.1"/>
    <property type="molecule type" value="Genomic_DNA"/>
</dbReference>
<dbReference type="AlphaFoldDB" id="A0AAX6E6N1"/>
<evidence type="ECO:0000313" key="4">
    <source>
        <dbReference type="Proteomes" id="UP001140949"/>
    </source>
</evidence>
<evidence type="ECO:0000313" key="3">
    <source>
        <dbReference type="EMBL" id="KAJ6845874.1"/>
    </source>
</evidence>
<accession>A0AAX6E6N1</accession>
<evidence type="ECO:0000313" key="2">
    <source>
        <dbReference type="EMBL" id="KAJ6799620.1"/>
    </source>
</evidence>
<sequence length="54" mass="5967">MGTTARRRPSFSSTISTSRCSSSSKVYSGRSKKTIMMATEDLANKWHLGNYGSF</sequence>
<reference evidence="2" key="1">
    <citation type="journal article" date="2023" name="GigaByte">
        <title>Genome assembly of the bearded iris, Iris pallida Lam.</title>
        <authorList>
            <person name="Bruccoleri R.E."/>
            <person name="Oakeley E.J."/>
            <person name="Faust A.M.E."/>
            <person name="Altorfer M."/>
            <person name="Dessus-Babus S."/>
            <person name="Burckhardt D."/>
            <person name="Oertli M."/>
            <person name="Naumann U."/>
            <person name="Petersen F."/>
            <person name="Wong J."/>
        </authorList>
    </citation>
    <scope>NUCLEOTIDE SEQUENCE</scope>
    <source>
        <strain evidence="2">GSM-AAB239-AS_SAM_17_03QT</strain>
    </source>
</reference>
<gene>
    <name evidence="2" type="ORF">M6B38_206560</name>
    <name evidence="3" type="ORF">M6B38_286125</name>
</gene>